<dbReference type="AlphaFoldDB" id="A0A7R8ZUR4"/>
<feature type="compositionally biased region" description="Basic and acidic residues" evidence="1">
    <location>
        <begin position="116"/>
        <end position="129"/>
    </location>
</feature>
<organism evidence="2">
    <name type="scientific">Cyprideis torosa</name>
    <dbReference type="NCBI Taxonomy" id="163714"/>
    <lineage>
        <taxon>Eukaryota</taxon>
        <taxon>Metazoa</taxon>
        <taxon>Ecdysozoa</taxon>
        <taxon>Arthropoda</taxon>
        <taxon>Crustacea</taxon>
        <taxon>Oligostraca</taxon>
        <taxon>Ostracoda</taxon>
        <taxon>Podocopa</taxon>
        <taxon>Podocopida</taxon>
        <taxon>Cytherocopina</taxon>
        <taxon>Cytheroidea</taxon>
        <taxon>Cytherideidae</taxon>
        <taxon>Cyprideis</taxon>
    </lineage>
</organism>
<dbReference type="PANTHER" id="PTHR46199:SF3">
    <property type="entry name" value="RAC GTPASE-ACTIVATING PROTEIN 1"/>
    <property type="match status" value="1"/>
</dbReference>
<dbReference type="GO" id="GO:0007266">
    <property type="term" value="P:Rho protein signal transduction"/>
    <property type="evidence" value="ECO:0007669"/>
    <property type="project" value="TreeGrafter"/>
</dbReference>
<dbReference type="OrthoDB" id="2218807at2759"/>
<dbReference type="Pfam" id="PF00620">
    <property type="entry name" value="RhoGAP"/>
    <property type="match status" value="1"/>
</dbReference>
<feature type="region of interest" description="Disordered" evidence="1">
    <location>
        <begin position="234"/>
        <end position="256"/>
    </location>
</feature>
<protein>
    <submittedName>
        <fullName evidence="2">Uncharacterized protein</fullName>
    </submittedName>
</protein>
<dbReference type="GO" id="GO:0030496">
    <property type="term" value="C:midbody"/>
    <property type="evidence" value="ECO:0007669"/>
    <property type="project" value="TreeGrafter"/>
</dbReference>
<dbReference type="PROSITE" id="PS00479">
    <property type="entry name" value="ZF_DAG_PE_1"/>
    <property type="match status" value="1"/>
</dbReference>
<evidence type="ECO:0000256" key="1">
    <source>
        <dbReference type="SAM" id="MobiDB-lite"/>
    </source>
</evidence>
<dbReference type="InterPro" id="IPR000198">
    <property type="entry name" value="RhoGAP_dom"/>
</dbReference>
<dbReference type="PANTHER" id="PTHR46199">
    <property type="entry name" value="RAC GTPASE-ACTIVATING PROTEIN 1"/>
    <property type="match status" value="1"/>
</dbReference>
<feature type="compositionally biased region" description="Basic and acidic residues" evidence="1">
    <location>
        <begin position="143"/>
        <end position="174"/>
    </location>
</feature>
<dbReference type="InterPro" id="IPR008936">
    <property type="entry name" value="Rho_GTPase_activation_prot"/>
</dbReference>
<dbReference type="GO" id="GO:0000281">
    <property type="term" value="P:mitotic cytokinesis"/>
    <property type="evidence" value="ECO:0007669"/>
    <property type="project" value="TreeGrafter"/>
</dbReference>
<dbReference type="Gene3D" id="3.30.60.20">
    <property type="match status" value="1"/>
</dbReference>
<dbReference type="InterPro" id="IPR046349">
    <property type="entry name" value="C1-like_sf"/>
</dbReference>
<dbReference type="GO" id="GO:0051233">
    <property type="term" value="C:spindle midzone"/>
    <property type="evidence" value="ECO:0007669"/>
    <property type="project" value="TreeGrafter"/>
</dbReference>
<dbReference type="PROSITE" id="PS50081">
    <property type="entry name" value="ZF_DAG_PE_2"/>
    <property type="match status" value="1"/>
</dbReference>
<dbReference type="SUPFAM" id="SSF57889">
    <property type="entry name" value="Cysteine-rich domain"/>
    <property type="match status" value="1"/>
</dbReference>
<dbReference type="SMART" id="SM00324">
    <property type="entry name" value="RhoGAP"/>
    <property type="match status" value="1"/>
</dbReference>
<feature type="region of interest" description="Disordered" evidence="1">
    <location>
        <begin position="1"/>
        <end position="31"/>
    </location>
</feature>
<feature type="region of interest" description="Disordered" evidence="1">
    <location>
        <begin position="116"/>
        <end position="181"/>
    </location>
</feature>
<dbReference type="PROSITE" id="PS50238">
    <property type="entry name" value="RHOGAP"/>
    <property type="match status" value="1"/>
</dbReference>
<gene>
    <name evidence="2" type="ORF">CTOB1V02_LOCUS10438</name>
</gene>
<name>A0A7R8ZUR4_9CRUS</name>
<dbReference type="GO" id="GO:0097149">
    <property type="term" value="C:centralspindlin complex"/>
    <property type="evidence" value="ECO:0007669"/>
    <property type="project" value="TreeGrafter"/>
</dbReference>
<dbReference type="Gene3D" id="1.10.555.10">
    <property type="entry name" value="Rho GTPase activation protein"/>
    <property type="match status" value="1"/>
</dbReference>
<dbReference type="GO" id="GO:0005096">
    <property type="term" value="F:GTPase activator activity"/>
    <property type="evidence" value="ECO:0007669"/>
    <property type="project" value="TreeGrafter"/>
</dbReference>
<reference evidence="2" key="1">
    <citation type="submission" date="2020-11" db="EMBL/GenBank/DDBJ databases">
        <authorList>
            <person name="Tran Van P."/>
        </authorList>
    </citation>
    <scope>NUCLEOTIDE SEQUENCE</scope>
</reference>
<evidence type="ECO:0000313" key="2">
    <source>
        <dbReference type="EMBL" id="CAD7232605.1"/>
    </source>
</evidence>
<accession>A0A7R8ZUR4</accession>
<dbReference type="GO" id="GO:0005634">
    <property type="term" value="C:nucleus"/>
    <property type="evidence" value="ECO:0007669"/>
    <property type="project" value="TreeGrafter"/>
</dbReference>
<dbReference type="InterPro" id="IPR002219">
    <property type="entry name" value="PKC_DAG/PE"/>
</dbReference>
<dbReference type="GO" id="GO:0051256">
    <property type="term" value="P:mitotic spindle midzone assembly"/>
    <property type="evidence" value="ECO:0007669"/>
    <property type="project" value="TreeGrafter"/>
</dbReference>
<feature type="compositionally biased region" description="Low complexity" evidence="1">
    <location>
        <begin position="344"/>
        <end position="362"/>
    </location>
</feature>
<sequence length="675" mass="74962">MKPQLAGRTRIAQNRSGSRGKLATPKHVRRQGGAVSQEYFLDELESMRQDPRRLAQRDEVLLKDIRHLEYYIESLLDDGSLLKVENERLLQEKERLLQDLLQMDSRCQELERELARVQDERTSSLDEASRLTGTRGEDDEEEGHYSLRGREKSSNERRRSKSVDQSRNRSHGMELEDGAGAMAHNVSAPELKKMNTPSLVATTTVTVGQGGTPIQAVSTLSADEGLKRRAQQITYNESPGKASSRKERHAAPTPSNTTSMWKPCVVLNSCTPQHSMEHGGFMYVISERSRPADLQDPGSPLMSLGHSRRSRALQKDRDQTTRNRPYFNRGAGASKFAPMPTIPGTPTVTTTTTSGVTSTDTDQGASDHFVPRRIGQIASRRSRSASPAGVAPIPSKKPILGATSANFHPSPNHQLTSKICMGVAECNSCGQQIKFAKPWEKCDHCKSSFHPECVNDNNIPCLEPNLSSKGKQIKNSLLSHCPARPPYVPSLMVASIKELEKRGLKEVGLYRVSGSEKNVKELRDKFSKNLGVPSLIRVDVHDLTSLIKNFLSSMADTLIPNSAWYIFASAIRKCEIPEREEAVIQAIKDLPDCNKHTLAEFILHLNDVAKRSDQNQMPATSLAPILGATVMGYAKIDPDPNNVMYEIDIQKRVMEQLLNLPSEFWHEQLGPPATP</sequence>
<dbReference type="EMBL" id="OB664854">
    <property type="protein sequence ID" value="CAD7232605.1"/>
    <property type="molecule type" value="Genomic_DNA"/>
</dbReference>
<dbReference type="SUPFAM" id="SSF48350">
    <property type="entry name" value="GTPase activation domain, GAP"/>
    <property type="match status" value="1"/>
</dbReference>
<dbReference type="GO" id="GO:0032154">
    <property type="term" value="C:cleavage furrow"/>
    <property type="evidence" value="ECO:0007669"/>
    <property type="project" value="TreeGrafter"/>
</dbReference>
<proteinExistence type="predicted"/>
<feature type="region of interest" description="Disordered" evidence="1">
    <location>
        <begin position="291"/>
        <end position="367"/>
    </location>
</feature>